<keyword evidence="2" id="KW-1185">Reference proteome</keyword>
<dbReference type="EMBL" id="FPAW01000041">
    <property type="protein sequence ID" value="SFU17923.1"/>
    <property type="molecule type" value="Genomic_DNA"/>
</dbReference>
<protein>
    <submittedName>
        <fullName evidence="1">Uncharacterized protein</fullName>
    </submittedName>
</protein>
<proteinExistence type="predicted"/>
<dbReference type="STRING" id="999627.SAMN05216236_14116"/>
<organism evidence="1 2">
    <name type="scientific">Sedimentitalea nanhaiensis</name>
    <dbReference type="NCBI Taxonomy" id="999627"/>
    <lineage>
        <taxon>Bacteria</taxon>
        <taxon>Pseudomonadati</taxon>
        <taxon>Pseudomonadota</taxon>
        <taxon>Alphaproteobacteria</taxon>
        <taxon>Rhodobacterales</taxon>
        <taxon>Paracoccaceae</taxon>
        <taxon>Sedimentitalea</taxon>
    </lineage>
</organism>
<gene>
    <name evidence="1" type="ORF">SAMN05216236_14116</name>
</gene>
<reference evidence="1 2" key="1">
    <citation type="submission" date="2016-10" db="EMBL/GenBank/DDBJ databases">
        <authorList>
            <person name="de Groot N.N."/>
        </authorList>
    </citation>
    <scope>NUCLEOTIDE SEQUENCE [LARGE SCALE GENOMIC DNA]</scope>
    <source>
        <strain evidence="1 2">CGMCC 1.10959</strain>
    </source>
</reference>
<evidence type="ECO:0000313" key="1">
    <source>
        <dbReference type="EMBL" id="SFU17923.1"/>
    </source>
</evidence>
<accession>A0A1I7E251</accession>
<dbReference type="Proteomes" id="UP000182466">
    <property type="component" value="Unassembled WGS sequence"/>
</dbReference>
<dbReference type="AlphaFoldDB" id="A0A1I7E251"/>
<name>A0A1I7E251_9RHOB</name>
<evidence type="ECO:0000313" key="2">
    <source>
        <dbReference type="Proteomes" id="UP000182466"/>
    </source>
</evidence>
<sequence length="71" mass="8267">MRKRRFVEMEIGGLIKAGLPTAKVWRVCELVRADFGTVWRDCPSDNPDVCQEVKAIISTRHLFRRTPDWHA</sequence>
<dbReference type="RefSeq" id="WP_027260291.1">
    <property type="nucleotide sequence ID" value="NZ_FPAW01000041.1"/>
</dbReference>